<dbReference type="AlphaFoldDB" id="A0A1H2BSD3"/>
<dbReference type="SUPFAM" id="SSF53335">
    <property type="entry name" value="S-adenosyl-L-methionine-dependent methyltransferases"/>
    <property type="match status" value="1"/>
</dbReference>
<keyword evidence="7" id="KW-1185">Reference proteome</keyword>
<dbReference type="GO" id="GO:0032259">
    <property type="term" value="P:methylation"/>
    <property type="evidence" value="ECO:0007669"/>
    <property type="project" value="UniProtKB-KW"/>
</dbReference>
<feature type="compositionally biased region" description="Basic and acidic residues" evidence="4">
    <location>
        <begin position="1"/>
        <end position="15"/>
    </location>
</feature>
<evidence type="ECO:0000256" key="1">
    <source>
        <dbReference type="ARBA" id="ARBA00022603"/>
    </source>
</evidence>
<dbReference type="OrthoDB" id="9786503at2"/>
<feature type="domain" description="Methyltransferase" evidence="5">
    <location>
        <begin position="90"/>
        <end position="193"/>
    </location>
</feature>
<dbReference type="CDD" id="cd02440">
    <property type="entry name" value="AdoMet_MTases"/>
    <property type="match status" value="1"/>
</dbReference>
<keyword evidence="1 6" id="KW-0489">Methyltransferase</keyword>
<organism evidence="6 7">
    <name type="scientific">Pseudarthrobacter equi</name>
    <dbReference type="NCBI Taxonomy" id="728066"/>
    <lineage>
        <taxon>Bacteria</taxon>
        <taxon>Bacillati</taxon>
        <taxon>Actinomycetota</taxon>
        <taxon>Actinomycetes</taxon>
        <taxon>Micrococcales</taxon>
        <taxon>Micrococcaceae</taxon>
        <taxon>Pseudarthrobacter</taxon>
    </lineage>
</organism>
<dbReference type="Proteomes" id="UP000198751">
    <property type="component" value="Chromosome I"/>
</dbReference>
<dbReference type="Gene3D" id="3.40.50.150">
    <property type="entry name" value="Vaccinia Virus protein VP39"/>
    <property type="match status" value="1"/>
</dbReference>
<evidence type="ECO:0000256" key="4">
    <source>
        <dbReference type="SAM" id="MobiDB-lite"/>
    </source>
</evidence>
<dbReference type="InterPro" id="IPR041698">
    <property type="entry name" value="Methyltransf_25"/>
</dbReference>
<dbReference type="Pfam" id="PF13649">
    <property type="entry name" value="Methyltransf_25"/>
    <property type="match status" value="1"/>
</dbReference>
<dbReference type="PANTHER" id="PTHR43464">
    <property type="entry name" value="METHYLTRANSFERASE"/>
    <property type="match status" value="1"/>
</dbReference>
<sequence length="268" mass="28772">MSEHAAHHHETHDDGASTGGHGTNADSTSADHHSADGTSAEHYGAEGAMAAIDPAAAWDERYRTKTQLWSGDPNPQLVREAGGLKPGHALELGCGEGADAIWLAHHGWTVTAVDVSAVALERARSHEKAVFARESVQAAEGAPASRITWQQADLEQWQPEGAFDLVTSQFLHSEELDWRLPLRTAAAAVKPGGTLLVVGHHPDRLPPWGGGHHHGDMFYKGEDLIRELSLEGPGWQVEVLTSRERPVTGPEGQQATIADVVLRATRLP</sequence>
<evidence type="ECO:0000313" key="6">
    <source>
        <dbReference type="EMBL" id="SDT61215.1"/>
    </source>
</evidence>
<dbReference type="GO" id="GO:0008168">
    <property type="term" value="F:methyltransferase activity"/>
    <property type="evidence" value="ECO:0007669"/>
    <property type="project" value="UniProtKB-KW"/>
</dbReference>
<dbReference type="InterPro" id="IPR029063">
    <property type="entry name" value="SAM-dependent_MTases_sf"/>
</dbReference>
<evidence type="ECO:0000313" key="7">
    <source>
        <dbReference type="Proteomes" id="UP000198751"/>
    </source>
</evidence>
<evidence type="ECO:0000256" key="3">
    <source>
        <dbReference type="ARBA" id="ARBA00022691"/>
    </source>
</evidence>
<evidence type="ECO:0000259" key="5">
    <source>
        <dbReference type="Pfam" id="PF13649"/>
    </source>
</evidence>
<evidence type="ECO:0000256" key="2">
    <source>
        <dbReference type="ARBA" id="ARBA00022679"/>
    </source>
</evidence>
<accession>A0A1H2BSD3</accession>
<feature type="region of interest" description="Disordered" evidence="4">
    <location>
        <begin position="1"/>
        <end position="40"/>
    </location>
</feature>
<dbReference type="PANTHER" id="PTHR43464:SF19">
    <property type="entry name" value="UBIQUINONE BIOSYNTHESIS O-METHYLTRANSFERASE, MITOCHONDRIAL"/>
    <property type="match status" value="1"/>
</dbReference>
<name>A0A1H2BSD3_9MICC</name>
<reference evidence="7" key="1">
    <citation type="submission" date="2016-10" db="EMBL/GenBank/DDBJ databases">
        <authorList>
            <person name="Varghese N."/>
            <person name="Submissions S."/>
        </authorList>
    </citation>
    <scope>NUCLEOTIDE SEQUENCE [LARGE SCALE GENOMIC DNA]</scope>
    <source>
        <strain evidence="7">IMMIB L-1606</strain>
    </source>
</reference>
<keyword evidence="3" id="KW-0949">S-adenosyl-L-methionine</keyword>
<proteinExistence type="predicted"/>
<dbReference type="RefSeq" id="WP_091723464.1">
    <property type="nucleotide sequence ID" value="NZ_LT629779.1"/>
</dbReference>
<dbReference type="EMBL" id="LT629779">
    <property type="protein sequence ID" value="SDT61215.1"/>
    <property type="molecule type" value="Genomic_DNA"/>
</dbReference>
<protein>
    <submittedName>
        <fullName evidence="6">Methyltransferase domain-containing protein</fullName>
    </submittedName>
</protein>
<gene>
    <name evidence="6" type="ORF">SAMN04489743_3944</name>
</gene>
<keyword evidence="2 6" id="KW-0808">Transferase</keyword>